<sequence length="66" mass="7862">DFLNTVTTDIIHLHDNKLHQYKGNFAQFEEMYEQRRREVNKAYDKFEKQLKAAKTSTSNAKQKADK</sequence>
<dbReference type="EMBL" id="BLLF01000100">
    <property type="protein sequence ID" value="GFH07515.1"/>
    <property type="molecule type" value="Genomic_DNA"/>
</dbReference>
<dbReference type="InterPro" id="IPR032781">
    <property type="entry name" value="ABC_tran_Xtn"/>
</dbReference>
<accession>A0A699YDQ7</accession>
<reference evidence="6 7" key="1">
    <citation type="submission" date="2020-02" db="EMBL/GenBank/DDBJ databases">
        <title>Draft genome sequence of Haematococcus lacustris strain NIES-144.</title>
        <authorList>
            <person name="Morimoto D."/>
            <person name="Nakagawa S."/>
            <person name="Yoshida T."/>
            <person name="Sawayama S."/>
        </authorList>
    </citation>
    <scope>NUCLEOTIDE SEQUENCE [LARGE SCALE GENOMIC DNA]</scope>
    <source>
        <strain evidence="6 7">NIES-144</strain>
    </source>
</reference>
<keyword evidence="3" id="KW-0067">ATP-binding</keyword>
<dbReference type="InterPro" id="IPR050611">
    <property type="entry name" value="ABCF"/>
</dbReference>
<evidence type="ECO:0000259" key="5">
    <source>
        <dbReference type="Pfam" id="PF12848"/>
    </source>
</evidence>
<dbReference type="Pfam" id="PF12848">
    <property type="entry name" value="ABC_tran_Xtn"/>
    <property type="match status" value="1"/>
</dbReference>
<keyword evidence="1" id="KW-0677">Repeat</keyword>
<keyword evidence="7" id="KW-1185">Reference proteome</keyword>
<dbReference type="PANTHER" id="PTHR19211:SF14">
    <property type="entry name" value="ATP-BINDING CASSETTE SUB-FAMILY F MEMBER 1"/>
    <property type="match status" value="1"/>
</dbReference>
<keyword evidence="2" id="KW-0547">Nucleotide-binding</keyword>
<comment type="caution">
    <text evidence="6">The sequence shown here is derived from an EMBL/GenBank/DDBJ whole genome shotgun (WGS) entry which is preliminary data.</text>
</comment>
<keyword evidence="4" id="KW-0175">Coiled coil</keyword>
<name>A0A699YDQ7_HAELA</name>
<evidence type="ECO:0000313" key="6">
    <source>
        <dbReference type="EMBL" id="GFH07515.1"/>
    </source>
</evidence>
<feature type="non-terminal residue" evidence="6">
    <location>
        <position position="66"/>
    </location>
</feature>
<proteinExistence type="predicted"/>
<gene>
    <name evidence="6" type="ORF">HaLaN_02327</name>
</gene>
<evidence type="ECO:0000256" key="4">
    <source>
        <dbReference type="SAM" id="Coils"/>
    </source>
</evidence>
<dbReference type="PANTHER" id="PTHR19211">
    <property type="entry name" value="ATP-BINDING TRANSPORT PROTEIN-RELATED"/>
    <property type="match status" value="1"/>
</dbReference>
<evidence type="ECO:0000256" key="1">
    <source>
        <dbReference type="ARBA" id="ARBA00022737"/>
    </source>
</evidence>
<feature type="non-terminal residue" evidence="6">
    <location>
        <position position="1"/>
    </location>
</feature>
<organism evidence="6 7">
    <name type="scientific">Haematococcus lacustris</name>
    <name type="common">Green alga</name>
    <name type="synonym">Haematococcus pluvialis</name>
    <dbReference type="NCBI Taxonomy" id="44745"/>
    <lineage>
        <taxon>Eukaryota</taxon>
        <taxon>Viridiplantae</taxon>
        <taxon>Chlorophyta</taxon>
        <taxon>core chlorophytes</taxon>
        <taxon>Chlorophyceae</taxon>
        <taxon>CS clade</taxon>
        <taxon>Chlamydomonadales</taxon>
        <taxon>Haematococcaceae</taxon>
        <taxon>Haematococcus</taxon>
    </lineage>
</organism>
<evidence type="ECO:0000256" key="2">
    <source>
        <dbReference type="ARBA" id="ARBA00022741"/>
    </source>
</evidence>
<protein>
    <submittedName>
        <fullName evidence="6">ABC transporter F family member 4</fullName>
    </submittedName>
</protein>
<feature type="coiled-coil region" evidence="4">
    <location>
        <begin position="29"/>
        <end position="63"/>
    </location>
</feature>
<dbReference type="Proteomes" id="UP000485058">
    <property type="component" value="Unassembled WGS sequence"/>
</dbReference>
<dbReference type="GO" id="GO:0005524">
    <property type="term" value="F:ATP binding"/>
    <property type="evidence" value="ECO:0007669"/>
    <property type="project" value="UniProtKB-KW"/>
</dbReference>
<dbReference type="AlphaFoldDB" id="A0A699YDQ7"/>
<evidence type="ECO:0000256" key="3">
    <source>
        <dbReference type="ARBA" id="ARBA00022840"/>
    </source>
</evidence>
<evidence type="ECO:0000313" key="7">
    <source>
        <dbReference type="Proteomes" id="UP000485058"/>
    </source>
</evidence>
<feature type="domain" description="ABC-transporter extension" evidence="5">
    <location>
        <begin position="11"/>
        <end position="64"/>
    </location>
</feature>